<accession>A0AAD6E9H8</accession>
<gene>
    <name evidence="2" type="ORF">N7537_003371</name>
</gene>
<feature type="region of interest" description="Disordered" evidence="1">
    <location>
        <begin position="85"/>
        <end position="117"/>
    </location>
</feature>
<dbReference type="EMBL" id="JAQJAE010000002">
    <property type="protein sequence ID" value="KAJ5606752.1"/>
    <property type="molecule type" value="Genomic_DNA"/>
</dbReference>
<reference evidence="2" key="1">
    <citation type="journal article" date="2023" name="IMA Fungus">
        <title>Comparative genomic study of the Penicillium genus elucidates a diverse pangenome and 15 lateral gene transfer events.</title>
        <authorList>
            <person name="Petersen C."/>
            <person name="Sorensen T."/>
            <person name="Nielsen M.R."/>
            <person name="Sondergaard T.E."/>
            <person name="Sorensen J.L."/>
            <person name="Fitzpatrick D.A."/>
            <person name="Frisvad J.C."/>
            <person name="Nielsen K.L."/>
        </authorList>
    </citation>
    <scope>NUCLEOTIDE SEQUENCE</scope>
    <source>
        <strain evidence="2">IBT 12815</strain>
    </source>
</reference>
<comment type="caution">
    <text evidence="2">The sequence shown here is derived from an EMBL/GenBank/DDBJ whole genome shotgun (WGS) entry which is preliminary data.</text>
</comment>
<dbReference type="AlphaFoldDB" id="A0AAD6E9H8"/>
<dbReference type="GeneID" id="81584671"/>
<name>A0AAD6E9H8_9EURO</name>
<evidence type="ECO:0000313" key="3">
    <source>
        <dbReference type="Proteomes" id="UP001213799"/>
    </source>
</evidence>
<dbReference type="Proteomes" id="UP001213799">
    <property type="component" value="Unassembled WGS sequence"/>
</dbReference>
<keyword evidence="3" id="KW-1185">Reference proteome</keyword>
<organism evidence="2 3">
    <name type="scientific">Penicillium hordei</name>
    <dbReference type="NCBI Taxonomy" id="40994"/>
    <lineage>
        <taxon>Eukaryota</taxon>
        <taxon>Fungi</taxon>
        <taxon>Dikarya</taxon>
        <taxon>Ascomycota</taxon>
        <taxon>Pezizomycotina</taxon>
        <taxon>Eurotiomycetes</taxon>
        <taxon>Eurotiomycetidae</taxon>
        <taxon>Eurotiales</taxon>
        <taxon>Aspergillaceae</taxon>
        <taxon>Penicillium</taxon>
    </lineage>
</organism>
<protein>
    <submittedName>
        <fullName evidence="2">Uncharacterized protein</fullName>
    </submittedName>
</protein>
<reference evidence="2" key="2">
    <citation type="submission" date="2023-01" db="EMBL/GenBank/DDBJ databases">
        <authorList>
            <person name="Petersen C."/>
        </authorList>
    </citation>
    <scope>NUCLEOTIDE SEQUENCE</scope>
    <source>
        <strain evidence="2">IBT 12815</strain>
    </source>
</reference>
<dbReference type="RefSeq" id="XP_056754177.1">
    <property type="nucleotide sequence ID" value="XM_056894429.1"/>
</dbReference>
<proteinExistence type="predicted"/>
<evidence type="ECO:0000313" key="2">
    <source>
        <dbReference type="EMBL" id="KAJ5606752.1"/>
    </source>
</evidence>
<sequence>MNNPYDRSMREQWESSLMGAQFWDNVTRDIQERAGNEGQALTGQLPHQSPVQTTVTNYTEKSPKKKKKKSRFQLSHLASFNSFRLRNTIHPSPVGTDTTTSPDKSPEKSQKSSKNGSLRLLELHSFKSLSLKRRGPILASTAGIVELQKPARPSILSPSTFLPPESPSTVFPPEYPIHRIYKGSRPAFRSLNRVPSAANLNITPLNAPEDSYPFSTITPSCRSIISFQEWLERRSDPRPETVPTTHPARDSQINLMAYLNDGGTWDDILRTKSVLELNMLCDARKASPKSLVDIDGDQTTDKGTMSDVAIESNVPIVNETATDGQGAHRSSKEPEDEIEISITIPSKKQLRPLIEFHKLRVLRLTGMLKSYQRIIWQAVWLNPQLTTLELEMAMELNIKKPGPRGWKPISDGWVMNVKSFGAPVYYGEHGDGKISSKIGYGEYLDKFCIEKARLLAGVTGFLVPRYLPVKHLTLTGFAVDGDAFGMWFRNLEEVHFKKNCIDCGFWLSRAQRDVRVRHSNKLGVARGKDGPSGASSMEELDEEELAELTAAVSGLAASGM</sequence>
<evidence type="ECO:0000256" key="1">
    <source>
        <dbReference type="SAM" id="MobiDB-lite"/>
    </source>
</evidence>
<feature type="compositionally biased region" description="Polar residues" evidence="1">
    <location>
        <begin position="39"/>
        <end position="60"/>
    </location>
</feature>
<feature type="region of interest" description="Disordered" evidence="1">
    <location>
        <begin position="33"/>
        <end position="71"/>
    </location>
</feature>